<evidence type="ECO:0000256" key="4">
    <source>
        <dbReference type="ARBA" id="ARBA00023015"/>
    </source>
</evidence>
<evidence type="ECO:0000256" key="1">
    <source>
        <dbReference type="ARBA" id="ARBA00004123"/>
    </source>
</evidence>
<dbReference type="Pfam" id="PF14619">
    <property type="entry name" value="SnAC"/>
    <property type="match status" value="1"/>
</dbReference>
<evidence type="ECO:0000259" key="12">
    <source>
        <dbReference type="PROSITE" id="PS51192"/>
    </source>
</evidence>
<reference evidence="16" key="2">
    <citation type="submission" date="2025-09" db="UniProtKB">
        <authorList>
            <consortium name="Ensembl"/>
        </authorList>
    </citation>
    <scope>IDENTIFICATION</scope>
</reference>
<dbReference type="GO" id="GO:0006355">
    <property type="term" value="P:regulation of DNA-templated transcription"/>
    <property type="evidence" value="ECO:0007669"/>
    <property type="project" value="InterPro"/>
</dbReference>
<feature type="compositionally biased region" description="Basic and acidic residues" evidence="10">
    <location>
        <begin position="1346"/>
        <end position="1355"/>
    </location>
</feature>
<dbReference type="Pfam" id="PF00176">
    <property type="entry name" value="SNF2-rel_dom"/>
    <property type="match status" value="1"/>
</dbReference>
<dbReference type="InterPro" id="IPR018359">
    <property type="entry name" value="Bromodomain_CS"/>
</dbReference>
<feature type="compositionally biased region" description="Basic and acidic residues" evidence="10">
    <location>
        <begin position="1517"/>
        <end position="1527"/>
    </location>
</feature>
<dbReference type="GeneTree" id="ENSGT00940000156887"/>
<keyword evidence="8" id="KW-0539">Nucleus</keyword>
<dbReference type="SMART" id="SM00297">
    <property type="entry name" value="BROMO"/>
    <property type="match status" value="1"/>
</dbReference>
<dbReference type="FunFam" id="3.40.50.10810:FF:000008">
    <property type="entry name" value="Chromatin structure-remodeling complex subunit snf21"/>
    <property type="match status" value="1"/>
</dbReference>
<organism evidence="16 17">
    <name type="scientific">Fundulus heteroclitus</name>
    <name type="common">Killifish</name>
    <name type="synonym">Mummichog</name>
    <dbReference type="NCBI Taxonomy" id="8078"/>
    <lineage>
        <taxon>Eukaryota</taxon>
        <taxon>Metazoa</taxon>
        <taxon>Chordata</taxon>
        <taxon>Craniata</taxon>
        <taxon>Vertebrata</taxon>
        <taxon>Euteleostomi</taxon>
        <taxon>Actinopterygii</taxon>
        <taxon>Neopterygii</taxon>
        <taxon>Teleostei</taxon>
        <taxon>Neoteleostei</taxon>
        <taxon>Acanthomorphata</taxon>
        <taxon>Ovalentaria</taxon>
        <taxon>Atherinomorphae</taxon>
        <taxon>Cyprinodontiformes</taxon>
        <taxon>Fundulidae</taxon>
        <taxon>Fundulus</taxon>
    </lineage>
</organism>
<feature type="compositionally biased region" description="Basic and acidic residues" evidence="10">
    <location>
        <begin position="72"/>
        <end position="81"/>
    </location>
</feature>
<dbReference type="InterPro" id="IPR036427">
    <property type="entry name" value="Bromodomain-like_sf"/>
</dbReference>
<dbReference type="InterPro" id="IPR029295">
    <property type="entry name" value="SnAC"/>
</dbReference>
<feature type="domain" description="HSA" evidence="14">
    <location>
        <begin position="449"/>
        <end position="521"/>
    </location>
</feature>
<dbReference type="InterPro" id="IPR001487">
    <property type="entry name" value="Bromodomain"/>
</dbReference>
<dbReference type="GO" id="GO:0042393">
    <property type="term" value="F:histone binding"/>
    <property type="evidence" value="ECO:0007669"/>
    <property type="project" value="InterPro"/>
</dbReference>
<dbReference type="SUPFAM" id="SSF47370">
    <property type="entry name" value="Bromodomain"/>
    <property type="match status" value="1"/>
</dbReference>
<feature type="compositionally biased region" description="Polar residues" evidence="10">
    <location>
        <begin position="1566"/>
        <end position="1577"/>
    </location>
</feature>
<dbReference type="Pfam" id="PF07529">
    <property type="entry name" value="HSA"/>
    <property type="match status" value="1"/>
</dbReference>
<evidence type="ECO:0000259" key="15">
    <source>
        <dbReference type="PROSITE" id="PS51666"/>
    </source>
</evidence>
<feature type="domain" description="Helicase ATP-binding" evidence="12">
    <location>
        <begin position="713"/>
        <end position="878"/>
    </location>
</feature>
<feature type="compositionally biased region" description="Gly residues" evidence="10">
    <location>
        <begin position="215"/>
        <end position="233"/>
    </location>
</feature>
<feature type="compositionally biased region" description="Low complexity" evidence="10">
    <location>
        <begin position="1335"/>
        <end position="1344"/>
    </location>
</feature>
<feature type="region of interest" description="Disordered" evidence="10">
    <location>
        <begin position="198"/>
        <end position="335"/>
    </location>
</feature>
<dbReference type="Gene3D" id="1.20.920.10">
    <property type="entry name" value="Bromodomain-like"/>
    <property type="match status" value="1"/>
</dbReference>
<dbReference type="FunFam" id="1.20.920.10:FF:000004">
    <property type="entry name" value="probable global transcription activator SNF2L2 isoform X1"/>
    <property type="match status" value="1"/>
</dbReference>
<evidence type="ECO:0000259" key="11">
    <source>
        <dbReference type="PROSITE" id="PS50014"/>
    </source>
</evidence>
<evidence type="ECO:0000256" key="8">
    <source>
        <dbReference type="ARBA" id="ARBA00023242"/>
    </source>
</evidence>
<dbReference type="InterPro" id="IPR038718">
    <property type="entry name" value="SNF2-like_sf"/>
</dbReference>
<feature type="compositionally biased region" description="Acidic residues" evidence="10">
    <location>
        <begin position="1543"/>
        <end position="1555"/>
    </location>
</feature>
<reference evidence="16" key="1">
    <citation type="submission" date="2025-08" db="UniProtKB">
        <authorList>
            <consortium name="Ensembl"/>
        </authorList>
    </citation>
    <scope>IDENTIFICATION</scope>
</reference>
<dbReference type="GO" id="GO:0005654">
    <property type="term" value="C:nucleoplasm"/>
    <property type="evidence" value="ECO:0007669"/>
    <property type="project" value="UniProtKB-ARBA"/>
</dbReference>
<dbReference type="Pfam" id="PF08880">
    <property type="entry name" value="QLQ"/>
    <property type="match status" value="1"/>
</dbReference>
<evidence type="ECO:0000256" key="7">
    <source>
        <dbReference type="ARBA" id="ARBA00023163"/>
    </source>
</evidence>
<accession>A0A3Q2P3L6</accession>
<feature type="compositionally biased region" description="Pro residues" evidence="10">
    <location>
        <begin position="291"/>
        <end position="316"/>
    </location>
</feature>
<sequence>MSTPDPPMGGTPRPGPSPGPGPSPNAMLGPSPGPSPGSSHSMMGPSPGPPSSGHSQPGPSGYGPENMHPMHKPMEGMHEKSLCDDSRFSQMKGLSMRQGGHSGMGPPPSPLDQHSQGYHSPLGGSDHSSPVASNGPPSGPLMPSTSSSVPGGPGGPGGPTPFNQNQLHQLRAQIMAYKMLARGQPLPDHLQMAVQGKRPMPGMQQQQPMSSLVSGAGGGPVSGPTGPGSGPGPMGSSYSRPHGMMGPNMPPPGPSGTPVGMQGPNPNGPSKSWPEGPMVNAAAPSNAPQKLIPPQPTGRPSPAPPSVPPAASPVMPPQTQSPGQPAQPPPMMPYHAKQNRITPIQKPCGLDPVEILQEREYRLQARIAHRIAELENLPGSLAGDLRTKATIELKALRLLNFQRQLRQEVVVCMRRDTALETALDAKAYKRSKRQSLREARITEKLEKQQKIEQERKRRQKHQEYLNSILQHAKDFKEYHRSVTGKIQKLTKAVATYHANTEREQKKENERIEKERMRRLMAEDEEGYRKLIDQKKDKRLAYLLQQTDEYVANLTELVRAHKAAQALKEKKKKKKKKKKLENAEGQTPALGPDGEPLDETSQMSDLPVKVIHVDSGNILTEQLPGTLNQNAPVEEKKKITDPDSEDVSEVDVRHIIENAKQDVDDEYSGAAFARGLQSYYSVAHAVTEKVEKQSTLLINGQLKQYQIKGLEWLVSLYNNNLNGILADEMGLGKTIQTIALITYLMEHKRLNGPYLIIVPLSTLSNWVYEFDKWAPSVVKVSYKGSPAARRAFVPQLRSGKFNVLLTTYEYIIKDKQVLAKIRWKYMIVDEGHRMKNHHCKLTQVLNTHYLAPRRVLLTGTPLQNKLPELWALLNFLLPTIFKSCSTFEQWFNAPFAMTGEKVDLNEEETILIIRRLHKVLRPFLLRRLKKEVEAQLPEKVEYVIKCDMSALQRVLYRHMQAKGVLLTDGSEKDKKGKGGTKTLMNTIMQLRKICNHPYMFQQIEESFSEHLGFSGGIVQGPDLYRASGKFEVLDRILPKLRATNHKVLLFCQMTSLMTIMEDYFAYRNFKYLRLDGTTKAEDRGMLLKTFNDPESEYFIFLLSTRAGGLGLNLQSADTVIIFDSDWNPHQDLQAQDRAHRIGQQNEVRVLRLCTVNSVEEKILAAAKYKLNVDQKVIQAGMFDQKSSSHERRAFLQAILEHEEQDEEEDEVPDDETVNQMIARSEEEFEQFMRMDLDRRREDARNPRRKPRLMEEDELPTWIMKDDAEVERLTCEEEEEKMFGRGSRQRKEVDYSDSLTEKQWLKAIEEGTLEEMEEEVRHKKTTRKRKRDRDLDLPGPSSSSGSRGRGDRDDDGKRQRKRGRPPAEKLSPNPPGLTKKMRKIVDAVIKYKDSTSGRQLSEVFIQLPSRKELPEYYELIRKPVDFRKIKERIRSHRYRSLGDLERDVMLLFQNAQTFNLEGSLIYEDSIVLQSVFTSLRQKIEKEEESEGEESEEEEEEQEDGSESESRSVKVKIRLSRKDKGGDRGKGRSRRTGRTRAKPVVSDDDSEDEQEEVTQAESGAHIQHKNVSTCNINYSF</sequence>
<evidence type="ECO:0000256" key="10">
    <source>
        <dbReference type="SAM" id="MobiDB-lite"/>
    </source>
</evidence>
<evidence type="ECO:0000256" key="2">
    <source>
        <dbReference type="ARBA" id="ARBA00007025"/>
    </source>
</evidence>
<dbReference type="InterPro" id="IPR014012">
    <property type="entry name" value="HSA_dom"/>
</dbReference>
<dbReference type="SMART" id="SM00573">
    <property type="entry name" value="HSA"/>
    <property type="match status" value="1"/>
</dbReference>
<keyword evidence="6" id="KW-0010">Activator</keyword>
<dbReference type="CDD" id="cd18793">
    <property type="entry name" value="SF2_C_SNF"/>
    <property type="match status" value="1"/>
</dbReference>
<dbReference type="CDD" id="cd05516">
    <property type="entry name" value="Bromo_SNF2L2"/>
    <property type="match status" value="1"/>
</dbReference>
<protein>
    <submittedName>
        <fullName evidence="16">SWI/SNF related BAF chromatin remodeling complex subunit ATPase 4</fullName>
    </submittedName>
</protein>
<comment type="similarity">
    <text evidence="2">Belongs to the SNF2/RAD54 helicase family.</text>
</comment>
<feature type="domain" description="Bromo" evidence="11">
    <location>
        <begin position="1394"/>
        <end position="1464"/>
    </location>
</feature>
<feature type="compositionally biased region" description="Polar residues" evidence="10">
    <location>
        <begin position="126"/>
        <end position="136"/>
    </location>
</feature>
<feature type="region of interest" description="Disordered" evidence="10">
    <location>
        <begin position="1481"/>
        <end position="1577"/>
    </location>
</feature>
<dbReference type="Ensembl" id="ENSFHET00000005069.1">
    <property type="protein sequence ID" value="ENSFHEP00000006689.1"/>
    <property type="gene ID" value="ENSFHEG00000007902.1"/>
</dbReference>
<dbReference type="SMART" id="SM00951">
    <property type="entry name" value="QLQ"/>
    <property type="match status" value="1"/>
</dbReference>
<dbReference type="PROSITE" id="PS00633">
    <property type="entry name" value="BROMODOMAIN_1"/>
    <property type="match status" value="1"/>
</dbReference>
<dbReference type="SUPFAM" id="SSF52540">
    <property type="entry name" value="P-loop containing nucleoside triphosphate hydrolases"/>
    <property type="match status" value="2"/>
</dbReference>
<feature type="compositionally biased region" description="Basic residues" evidence="10">
    <location>
        <begin position="568"/>
        <end position="578"/>
    </location>
</feature>
<dbReference type="InterPro" id="IPR014001">
    <property type="entry name" value="Helicase_ATP-bd"/>
</dbReference>
<feature type="compositionally biased region" description="Basic residues" evidence="10">
    <location>
        <begin position="1320"/>
        <end position="1329"/>
    </location>
</feature>
<dbReference type="InterPro" id="IPR027417">
    <property type="entry name" value="P-loop_NTPase"/>
</dbReference>
<feature type="compositionally biased region" description="Low complexity" evidence="10">
    <location>
        <begin position="36"/>
        <end position="64"/>
    </location>
</feature>
<evidence type="ECO:0000256" key="5">
    <source>
        <dbReference type="ARBA" id="ARBA00023117"/>
    </source>
</evidence>
<feature type="compositionally biased region" description="Low complexity" evidence="10">
    <location>
        <begin position="234"/>
        <end position="247"/>
    </location>
</feature>
<evidence type="ECO:0000256" key="9">
    <source>
        <dbReference type="PROSITE-ProRule" id="PRU00035"/>
    </source>
</evidence>
<feature type="region of interest" description="Disordered" evidence="10">
    <location>
        <begin position="1312"/>
        <end position="1379"/>
    </location>
</feature>
<dbReference type="FunFam" id="3.40.50.300:FF:003020">
    <property type="entry name" value="SNF2-related domain-containing protein"/>
    <property type="match status" value="1"/>
</dbReference>
<comment type="subcellular location">
    <subcellularLocation>
        <location evidence="1">Nucleus</location>
    </subcellularLocation>
</comment>
<dbReference type="InterPro" id="IPR000330">
    <property type="entry name" value="SNF2_N"/>
</dbReference>
<feature type="domain" description="Helicase C-terminal" evidence="13">
    <location>
        <begin position="1031"/>
        <end position="1193"/>
    </location>
</feature>
<feature type="region of interest" description="Disordered" evidence="10">
    <location>
        <begin position="1275"/>
        <end position="1296"/>
    </location>
</feature>
<feature type="compositionally biased region" description="Acidic residues" evidence="10">
    <location>
        <begin position="1484"/>
        <end position="1504"/>
    </location>
</feature>
<keyword evidence="17" id="KW-1185">Reference proteome</keyword>
<dbReference type="GO" id="GO:0016514">
    <property type="term" value="C:SWI/SNF complex"/>
    <property type="evidence" value="ECO:0007669"/>
    <property type="project" value="UniProtKB-ARBA"/>
</dbReference>
<dbReference type="InterPro" id="IPR030100">
    <property type="entry name" value="BRG1_ATP-bd"/>
</dbReference>
<dbReference type="PROSITE" id="PS51192">
    <property type="entry name" value="HELICASE_ATP_BIND_1"/>
    <property type="match status" value="1"/>
</dbReference>
<dbReference type="SMART" id="SM00490">
    <property type="entry name" value="HELICc"/>
    <property type="match status" value="1"/>
</dbReference>
<dbReference type="PROSITE" id="PS50014">
    <property type="entry name" value="BROMODOMAIN_2"/>
    <property type="match status" value="1"/>
</dbReference>
<proteinExistence type="inferred from homology"/>
<evidence type="ECO:0000313" key="16">
    <source>
        <dbReference type="Ensembl" id="ENSFHEP00000006689.1"/>
    </source>
</evidence>
<dbReference type="GO" id="GO:0005524">
    <property type="term" value="F:ATP binding"/>
    <property type="evidence" value="ECO:0007669"/>
    <property type="project" value="InterPro"/>
</dbReference>
<dbReference type="SMART" id="SM00487">
    <property type="entry name" value="DEXDc"/>
    <property type="match status" value="1"/>
</dbReference>
<evidence type="ECO:0000256" key="6">
    <source>
        <dbReference type="ARBA" id="ARBA00023159"/>
    </source>
</evidence>
<dbReference type="CDD" id="cd18062">
    <property type="entry name" value="DEXHc_SMARCA4"/>
    <property type="match status" value="1"/>
</dbReference>
<dbReference type="PRINTS" id="PR00503">
    <property type="entry name" value="BROMODOMAIN"/>
</dbReference>
<dbReference type="Gene3D" id="3.40.50.10810">
    <property type="entry name" value="Tandem AAA-ATPase domain"/>
    <property type="match status" value="1"/>
</dbReference>
<feature type="region of interest" description="Disordered" evidence="10">
    <location>
        <begin position="567"/>
        <end position="600"/>
    </location>
</feature>
<dbReference type="InterPro" id="IPR001650">
    <property type="entry name" value="Helicase_C-like"/>
</dbReference>
<evidence type="ECO:0000259" key="13">
    <source>
        <dbReference type="PROSITE" id="PS51194"/>
    </source>
</evidence>
<evidence type="ECO:0000313" key="17">
    <source>
        <dbReference type="Proteomes" id="UP000265000"/>
    </source>
</evidence>
<dbReference type="PANTHER" id="PTHR10799">
    <property type="entry name" value="SNF2/RAD54 HELICASE FAMILY"/>
    <property type="match status" value="1"/>
</dbReference>
<evidence type="ECO:0000256" key="3">
    <source>
        <dbReference type="ARBA" id="ARBA00022801"/>
    </source>
</evidence>
<dbReference type="SMART" id="SM01314">
    <property type="entry name" value="SnAC"/>
    <property type="match status" value="1"/>
</dbReference>
<dbReference type="Gene3D" id="3.40.50.300">
    <property type="entry name" value="P-loop containing nucleotide triphosphate hydrolases"/>
    <property type="match status" value="1"/>
</dbReference>
<dbReference type="InterPro" id="IPR049730">
    <property type="entry name" value="SNF2/RAD54-like_C"/>
</dbReference>
<dbReference type="Pfam" id="PF00271">
    <property type="entry name" value="Helicase_C"/>
    <property type="match status" value="1"/>
</dbReference>
<feature type="compositionally biased region" description="Low complexity" evidence="10">
    <location>
        <begin position="199"/>
        <end position="209"/>
    </location>
</feature>
<feature type="compositionally biased region" description="Basic and acidic residues" evidence="10">
    <location>
        <begin position="1287"/>
        <end position="1296"/>
    </location>
</feature>
<evidence type="ECO:0000259" key="14">
    <source>
        <dbReference type="PROSITE" id="PS51204"/>
    </source>
</evidence>
<keyword evidence="3" id="KW-0378">Hydrolase</keyword>
<dbReference type="GO" id="GO:0016787">
    <property type="term" value="F:hydrolase activity"/>
    <property type="evidence" value="ECO:0007669"/>
    <property type="project" value="UniProtKB-KW"/>
</dbReference>
<feature type="region of interest" description="Disordered" evidence="10">
    <location>
        <begin position="94"/>
        <end position="164"/>
    </location>
</feature>
<keyword evidence="7" id="KW-0804">Transcription</keyword>
<dbReference type="PROSITE" id="PS51666">
    <property type="entry name" value="QLQ"/>
    <property type="match status" value="1"/>
</dbReference>
<dbReference type="Pfam" id="PF00439">
    <property type="entry name" value="Bromodomain"/>
    <property type="match status" value="1"/>
</dbReference>
<dbReference type="FunFam" id="1.20.5.170:FF:000089">
    <property type="entry name" value="Putative global transcription activator SNF2L2"/>
    <property type="match status" value="1"/>
</dbReference>
<feature type="region of interest" description="Disordered" evidence="10">
    <location>
        <begin position="1"/>
        <end position="81"/>
    </location>
</feature>
<name>A0A3Q2P3L6_FUNHE</name>
<dbReference type="InterPro" id="IPR014978">
    <property type="entry name" value="Gln-Leu-Gln_QLQ"/>
</dbReference>
<dbReference type="PROSITE" id="PS51194">
    <property type="entry name" value="HELICASE_CTER"/>
    <property type="match status" value="1"/>
</dbReference>
<dbReference type="Gene3D" id="1.20.5.170">
    <property type="match status" value="1"/>
</dbReference>
<feature type="compositionally biased region" description="Pro residues" evidence="10">
    <location>
        <begin position="1"/>
        <end position="23"/>
    </location>
</feature>
<feature type="compositionally biased region" description="Basic residues" evidence="10">
    <location>
        <begin position="1528"/>
        <end position="1538"/>
    </location>
</feature>
<dbReference type="PROSITE" id="PS51204">
    <property type="entry name" value="HSA"/>
    <property type="match status" value="1"/>
</dbReference>
<dbReference type="Proteomes" id="UP000265000">
    <property type="component" value="Unplaced"/>
</dbReference>
<keyword evidence="4" id="KW-0805">Transcription regulation</keyword>
<keyword evidence="5 9" id="KW-0103">Bromodomain</keyword>
<feature type="domain" description="QLQ" evidence="15">
    <location>
        <begin position="161"/>
        <end position="196"/>
    </location>
</feature>